<proteinExistence type="predicted"/>
<reference evidence="2 3" key="1">
    <citation type="submission" date="2024-09" db="EMBL/GenBank/DDBJ databases">
        <title>Rethinking Asexuality: The Enigmatic Case of Functional Sexual Genes in Lepraria (Stereocaulaceae).</title>
        <authorList>
            <person name="Doellman M."/>
            <person name="Sun Y."/>
            <person name="Barcenas-Pena A."/>
            <person name="Lumbsch H.T."/>
            <person name="Grewe F."/>
        </authorList>
    </citation>
    <scope>NUCLEOTIDE SEQUENCE [LARGE SCALE GENOMIC DNA]</scope>
    <source>
        <strain evidence="2 3">Grewe 0041</strain>
    </source>
</reference>
<feature type="compositionally biased region" description="Basic and acidic residues" evidence="1">
    <location>
        <begin position="1"/>
        <end position="11"/>
    </location>
</feature>
<name>A0ABR4AEA1_9LECA</name>
<feature type="region of interest" description="Disordered" evidence="1">
    <location>
        <begin position="1"/>
        <end position="51"/>
    </location>
</feature>
<sequence length="51" mass="5768">MDDEKVPHSELPEAVQSHSTVDDDAPPAKVLKHSHDADEAMKAFEGWKERR</sequence>
<dbReference type="EMBL" id="JBHFEH010000214">
    <property type="protein sequence ID" value="KAL2044098.1"/>
    <property type="molecule type" value="Genomic_DNA"/>
</dbReference>
<gene>
    <name evidence="2" type="ORF">ABVK25_012474</name>
</gene>
<protein>
    <submittedName>
        <fullName evidence="2">Uncharacterized protein</fullName>
    </submittedName>
</protein>
<organism evidence="2 3">
    <name type="scientific">Lepraria finkii</name>
    <dbReference type="NCBI Taxonomy" id="1340010"/>
    <lineage>
        <taxon>Eukaryota</taxon>
        <taxon>Fungi</taxon>
        <taxon>Dikarya</taxon>
        <taxon>Ascomycota</taxon>
        <taxon>Pezizomycotina</taxon>
        <taxon>Lecanoromycetes</taxon>
        <taxon>OSLEUM clade</taxon>
        <taxon>Lecanoromycetidae</taxon>
        <taxon>Lecanorales</taxon>
        <taxon>Lecanorineae</taxon>
        <taxon>Stereocaulaceae</taxon>
        <taxon>Lepraria</taxon>
    </lineage>
</organism>
<evidence type="ECO:0000313" key="3">
    <source>
        <dbReference type="Proteomes" id="UP001590951"/>
    </source>
</evidence>
<evidence type="ECO:0000256" key="1">
    <source>
        <dbReference type="SAM" id="MobiDB-lite"/>
    </source>
</evidence>
<evidence type="ECO:0000313" key="2">
    <source>
        <dbReference type="EMBL" id="KAL2044098.1"/>
    </source>
</evidence>
<keyword evidence="3" id="KW-1185">Reference proteome</keyword>
<dbReference type="Proteomes" id="UP001590951">
    <property type="component" value="Unassembled WGS sequence"/>
</dbReference>
<feature type="compositionally biased region" description="Basic and acidic residues" evidence="1">
    <location>
        <begin position="33"/>
        <end position="51"/>
    </location>
</feature>
<accession>A0ABR4AEA1</accession>
<comment type="caution">
    <text evidence="2">The sequence shown here is derived from an EMBL/GenBank/DDBJ whole genome shotgun (WGS) entry which is preliminary data.</text>
</comment>